<name>A0A8J3V0U1_9ACTN</name>
<organism evidence="3 4">
    <name type="scientific">Planotetraspora thailandica</name>
    <dbReference type="NCBI Taxonomy" id="487172"/>
    <lineage>
        <taxon>Bacteria</taxon>
        <taxon>Bacillati</taxon>
        <taxon>Actinomycetota</taxon>
        <taxon>Actinomycetes</taxon>
        <taxon>Streptosporangiales</taxon>
        <taxon>Streptosporangiaceae</taxon>
        <taxon>Planotetraspora</taxon>
    </lineage>
</organism>
<keyword evidence="4" id="KW-1185">Reference proteome</keyword>
<feature type="domain" description="Predicted membrane protein YciQ-like C-terminal" evidence="2">
    <location>
        <begin position="43"/>
        <end position="267"/>
    </location>
</feature>
<evidence type="ECO:0000313" key="4">
    <source>
        <dbReference type="Proteomes" id="UP000605992"/>
    </source>
</evidence>
<dbReference type="RefSeq" id="WP_203945787.1">
    <property type="nucleotide sequence ID" value="NZ_BOOR01000027.1"/>
</dbReference>
<protein>
    <recommendedName>
        <fullName evidence="2">Predicted membrane protein YciQ-like C-terminal domain-containing protein</fullName>
    </recommendedName>
</protein>
<dbReference type="AlphaFoldDB" id="A0A8J3V0U1"/>
<gene>
    <name evidence="3" type="ORF">Pth03_39880</name>
</gene>
<comment type="caution">
    <text evidence="3">The sequence shown here is derived from an EMBL/GenBank/DDBJ whole genome shotgun (WGS) entry which is preliminary data.</text>
</comment>
<keyword evidence="1" id="KW-0472">Membrane</keyword>
<feature type="transmembrane region" description="Helical" evidence="1">
    <location>
        <begin position="340"/>
        <end position="363"/>
    </location>
</feature>
<dbReference type="EMBL" id="BOOR01000027">
    <property type="protein sequence ID" value="GII55599.1"/>
    <property type="molecule type" value="Genomic_DNA"/>
</dbReference>
<proteinExistence type="predicted"/>
<feature type="transmembrane region" description="Helical" evidence="1">
    <location>
        <begin position="189"/>
        <end position="207"/>
    </location>
</feature>
<evidence type="ECO:0000259" key="2">
    <source>
        <dbReference type="Pfam" id="PF20990"/>
    </source>
</evidence>
<keyword evidence="1" id="KW-1133">Transmembrane helix</keyword>
<feature type="transmembrane region" description="Helical" evidence="1">
    <location>
        <begin position="6"/>
        <end position="24"/>
    </location>
</feature>
<feature type="transmembrane region" description="Helical" evidence="1">
    <location>
        <begin position="158"/>
        <end position="177"/>
    </location>
</feature>
<dbReference type="Pfam" id="PF20990">
    <property type="entry name" value="DUF2207_C"/>
    <property type="match status" value="1"/>
</dbReference>
<sequence length="623" mass="66408">MTLWIGAAVAAGVWLLLLFSMAMATKTPDVKPGPATGALGEESPALVDLITGGWRLTGEAASATVLDLAAKGALAIEEVGPEFSLVRLRREPGDLKPYEKLVYDHVRSLAVDGVVATGALAEGSRDIGRWRKSFRKKVIVEARALGLSRMRWSKAQAALLWVTAAGVAVMVGIAAEASGFAADTPDSEGSPGVAAGFFCLLLLGGLMSRLNGERGTKLGAETAGRWLGVQKHLADTGRFGEQPAASVTIWGRHLAYAAALGLAPRAVTSLPITTTADANRAWSDYGGMWHPVQVRYRSRRFWGRKPLTLIGHGLLAGMMIGVWVFIGLGFATAYDLWPQALLVPTPLLIAGTIAAIPIAFTIIDYSGNTVIEGQIVRLRVFGESSGDSPSNPSYYCAIDEGRSREVDAFGLSAEHYGPLSEGDRVRAVAGRKLGWIRNIEVLERARPRGTTYDDTGEHKIDAPEHLGEVKVIPGRTRNEDTEDEGGVRPADLVTPADIKQALGLDVGPAEAYTDTPVLPAVVRIRSIRYRTATGTTVDVHAGTGRRSRTLMVLPSALSRAQGRQIKGLGINAMLHPGIVSVVTDQGTFMIHVTSASGPPSSDKMMDLAHTAAERMSRLPQGRR</sequence>
<keyword evidence="1" id="KW-0812">Transmembrane</keyword>
<accession>A0A8J3V0U1</accession>
<dbReference type="InterPro" id="IPR048389">
    <property type="entry name" value="YciQ-like_C"/>
</dbReference>
<evidence type="ECO:0000256" key="1">
    <source>
        <dbReference type="SAM" id="Phobius"/>
    </source>
</evidence>
<feature type="transmembrane region" description="Helical" evidence="1">
    <location>
        <begin position="307"/>
        <end position="334"/>
    </location>
</feature>
<reference evidence="3" key="1">
    <citation type="submission" date="2021-01" db="EMBL/GenBank/DDBJ databases">
        <title>Whole genome shotgun sequence of Planotetraspora thailandica NBRC 104271.</title>
        <authorList>
            <person name="Komaki H."/>
            <person name="Tamura T."/>
        </authorList>
    </citation>
    <scope>NUCLEOTIDE SEQUENCE</scope>
    <source>
        <strain evidence="3">NBRC 104271</strain>
    </source>
</reference>
<dbReference type="Proteomes" id="UP000605992">
    <property type="component" value="Unassembled WGS sequence"/>
</dbReference>
<evidence type="ECO:0000313" key="3">
    <source>
        <dbReference type="EMBL" id="GII55599.1"/>
    </source>
</evidence>